<dbReference type="EMBL" id="BAABJQ010000044">
    <property type="protein sequence ID" value="GAA5200597.1"/>
    <property type="molecule type" value="Genomic_DNA"/>
</dbReference>
<proteinExistence type="predicted"/>
<accession>A0ABP9SSX7</accession>
<name>A0ABP9SSX7_9ACTN</name>
<keyword evidence="2" id="KW-1185">Reference proteome</keyword>
<organism evidence="1 2">
    <name type="scientific">Rugosimonospora acidiphila</name>
    <dbReference type="NCBI Taxonomy" id="556531"/>
    <lineage>
        <taxon>Bacteria</taxon>
        <taxon>Bacillati</taxon>
        <taxon>Actinomycetota</taxon>
        <taxon>Actinomycetes</taxon>
        <taxon>Micromonosporales</taxon>
        <taxon>Micromonosporaceae</taxon>
        <taxon>Rugosimonospora</taxon>
    </lineage>
</organism>
<reference evidence="2" key="1">
    <citation type="journal article" date="2019" name="Int. J. Syst. Evol. Microbiol.">
        <title>The Global Catalogue of Microorganisms (GCM) 10K type strain sequencing project: providing services to taxonomists for standard genome sequencing and annotation.</title>
        <authorList>
            <consortium name="The Broad Institute Genomics Platform"/>
            <consortium name="The Broad Institute Genome Sequencing Center for Infectious Disease"/>
            <person name="Wu L."/>
            <person name="Ma J."/>
        </authorList>
    </citation>
    <scope>NUCLEOTIDE SEQUENCE [LARGE SCALE GENOMIC DNA]</scope>
    <source>
        <strain evidence="2">JCM 18304</strain>
    </source>
</reference>
<sequence length="99" mass="10682">MPAMLAIIQDASDRRQDLSANRGPGIASTLDKCARNWEIAAPYCLIRLSQLSDKCSPTPLVTVTPQWTTMGCEHTGHGRPSFRIGRDGSAAIEVARSVS</sequence>
<dbReference type="Proteomes" id="UP001501570">
    <property type="component" value="Unassembled WGS sequence"/>
</dbReference>
<comment type="caution">
    <text evidence="1">The sequence shown here is derived from an EMBL/GenBank/DDBJ whole genome shotgun (WGS) entry which is preliminary data.</text>
</comment>
<evidence type="ECO:0000313" key="2">
    <source>
        <dbReference type="Proteomes" id="UP001501570"/>
    </source>
</evidence>
<gene>
    <name evidence="1" type="ORF">GCM10023322_78840</name>
</gene>
<protein>
    <submittedName>
        <fullName evidence="1">Uncharacterized protein</fullName>
    </submittedName>
</protein>
<evidence type="ECO:0000313" key="1">
    <source>
        <dbReference type="EMBL" id="GAA5200597.1"/>
    </source>
</evidence>